<reference evidence="2 3" key="1">
    <citation type="submission" date="2021-06" db="EMBL/GenBank/DDBJ databases">
        <authorList>
            <person name="Palmer J.M."/>
        </authorList>
    </citation>
    <scope>NUCLEOTIDE SEQUENCE [LARGE SCALE GENOMIC DNA]</scope>
    <source>
        <strain evidence="2 3">XC_2019</strain>
        <tissue evidence="2">Muscle</tissue>
    </source>
</reference>
<evidence type="ECO:0008006" key="4">
    <source>
        <dbReference type="Google" id="ProtNLM"/>
    </source>
</evidence>
<evidence type="ECO:0000313" key="2">
    <source>
        <dbReference type="EMBL" id="MEQ2216778.1"/>
    </source>
</evidence>
<evidence type="ECO:0000256" key="1">
    <source>
        <dbReference type="SAM" id="MobiDB-lite"/>
    </source>
</evidence>
<dbReference type="EMBL" id="JAHRIN010072130">
    <property type="protein sequence ID" value="MEQ2216778.1"/>
    <property type="molecule type" value="Genomic_DNA"/>
</dbReference>
<feature type="region of interest" description="Disordered" evidence="1">
    <location>
        <begin position="82"/>
        <end position="105"/>
    </location>
</feature>
<proteinExistence type="predicted"/>
<protein>
    <recommendedName>
        <fullName evidence="4">Lysine-rich nucleolar protein 1</fullName>
    </recommendedName>
</protein>
<gene>
    <name evidence="2" type="ORF">XENOCAPTIV_022155</name>
</gene>
<sequence>MQEYFAKRMAQLRKARGSAGLGSSVKAEATETSSPVEELGPVHCSNSNAVEPKKKKKKPVEELEYVDAKSSTPIVLEENENQKNALRKKKKRKTAEISVENENSSSTAVLAMNCEEPRLSKKKKLKHMEKEHEQTEEYKILQGKEDHIGVNESKSPFYLLLLPLVQKYI</sequence>
<accession>A0ABV0SAK0</accession>
<name>A0ABV0SAK0_9TELE</name>
<feature type="region of interest" description="Disordered" evidence="1">
    <location>
        <begin position="13"/>
        <end position="57"/>
    </location>
</feature>
<evidence type="ECO:0000313" key="3">
    <source>
        <dbReference type="Proteomes" id="UP001434883"/>
    </source>
</evidence>
<keyword evidence="3" id="KW-1185">Reference proteome</keyword>
<organism evidence="2 3">
    <name type="scientific">Xenoophorus captivus</name>
    <dbReference type="NCBI Taxonomy" id="1517983"/>
    <lineage>
        <taxon>Eukaryota</taxon>
        <taxon>Metazoa</taxon>
        <taxon>Chordata</taxon>
        <taxon>Craniata</taxon>
        <taxon>Vertebrata</taxon>
        <taxon>Euteleostomi</taxon>
        <taxon>Actinopterygii</taxon>
        <taxon>Neopterygii</taxon>
        <taxon>Teleostei</taxon>
        <taxon>Neoteleostei</taxon>
        <taxon>Acanthomorphata</taxon>
        <taxon>Ovalentaria</taxon>
        <taxon>Atherinomorphae</taxon>
        <taxon>Cyprinodontiformes</taxon>
        <taxon>Goodeidae</taxon>
        <taxon>Xenoophorus</taxon>
    </lineage>
</organism>
<comment type="caution">
    <text evidence="2">The sequence shown here is derived from an EMBL/GenBank/DDBJ whole genome shotgun (WGS) entry which is preliminary data.</text>
</comment>
<dbReference type="Proteomes" id="UP001434883">
    <property type="component" value="Unassembled WGS sequence"/>
</dbReference>